<proteinExistence type="predicted"/>
<dbReference type="GeneID" id="36328108"/>
<dbReference type="RefSeq" id="XP_024338625.1">
    <property type="nucleotide sequence ID" value="XM_024483159.1"/>
</dbReference>
<reference evidence="1 2" key="1">
    <citation type="submission" date="2017-04" db="EMBL/GenBank/DDBJ databases">
        <title>Genome Sequence of the Model Brown-Rot Fungus Postia placenta SB12.</title>
        <authorList>
            <consortium name="DOE Joint Genome Institute"/>
            <person name="Gaskell J."/>
            <person name="Kersten P."/>
            <person name="Larrondo L.F."/>
            <person name="Canessa P."/>
            <person name="Martinez D."/>
            <person name="Hibbett D."/>
            <person name="Schmoll M."/>
            <person name="Kubicek C.P."/>
            <person name="Martinez A.T."/>
            <person name="Yadav J."/>
            <person name="Master E."/>
            <person name="Magnuson J.K."/>
            <person name="James T."/>
            <person name="Yaver D."/>
            <person name="Berka R."/>
            <person name="Labutti K."/>
            <person name="Lipzen A."/>
            <person name="Aerts A."/>
            <person name="Barry K."/>
            <person name="Henrissat B."/>
            <person name="Blanchette R."/>
            <person name="Grigoriev I."/>
            <person name="Cullen D."/>
        </authorList>
    </citation>
    <scope>NUCLEOTIDE SEQUENCE [LARGE SCALE GENOMIC DNA]</scope>
    <source>
        <strain evidence="1 2">MAD-698-R-SB12</strain>
    </source>
</reference>
<sequence>TEPQSVVGRWRSLSRKHIRLQQEDAFEHERQSLHTSLSFVRAILQIAGISIQCTDTLNKINDKIRLIDTKTLELNKLINEEVVSCHFEPIVAATGDVFYPVMMEDE</sequence>
<gene>
    <name evidence="1" type="ORF">POSPLADRAFT_1098087</name>
</gene>
<dbReference type="AlphaFoldDB" id="A0A1X6MZN2"/>
<evidence type="ECO:0000313" key="2">
    <source>
        <dbReference type="Proteomes" id="UP000194127"/>
    </source>
</evidence>
<accession>A0A1X6MZN2</accession>
<name>A0A1X6MZN2_9APHY</name>
<organism evidence="1 2">
    <name type="scientific">Postia placenta MAD-698-R-SB12</name>
    <dbReference type="NCBI Taxonomy" id="670580"/>
    <lineage>
        <taxon>Eukaryota</taxon>
        <taxon>Fungi</taxon>
        <taxon>Dikarya</taxon>
        <taxon>Basidiomycota</taxon>
        <taxon>Agaricomycotina</taxon>
        <taxon>Agaricomycetes</taxon>
        <taxon>Polyporales</taxon>
        <taxon>Adustoporiaceae</taxon>
        <taxon>Rhodonia</taxon>
    </lineage>
</organism>
<feature type="non-terminal residue" evidence="1">
    <location>
        <position position="106"/>
    </location>
</feature>
<evidence type="ECO:0000313" key="1">
    <source>
        <dbReference type="EMBL" id="OSX61831.1"/>
    </source>
</evidence>
<feature type="non-terminal residue" evidence="1">
    <location>
        <position position="1"/>
    </location>
</feature>
<protein>
    <submittedName>
        <fullName evidence="1">Uncharacterized protein</fullName>
    </submittedName>
</protein>
<dbReference type="Proteomes" id="UP000194127">
    <property type="component" value="Unassembled WGS sequence"/>
</dbReference>
<keyword evidence="2" id="KW-1185">Reference proteome</keyword>
<dbReference type="EMBL" id="KZ110598">
    <property type="protein sequence ID" value="OSX61831.1"/>
    <property type="molecule type" value="Genomic_DNA"/>
</dbReference>